<dbReference type="InterPro" id="IPR036589">
    <property type="entry name" value="HCY_dom_sf"/>
</dbReference>
<protein>
    <submittedName>
        <fullName evidence="9">Homocysteine S-methyltransferase-like isoform X1</fullName>
    </submittedName>
</protein>
<dbReference type="NCBIfam" id="NF007020">
    <property type="entry name" value="PRK09485.1"/>
    <property type="match status" value="1"/>
</dbReference>
<feature type="binding site" evidence="6">
    <location>
        <position position="244"/>
    </location>
    <ligand>
        <name>Zn(2+)</name>
        <dbReference type="ChEBI" id="CHEBI:29105"/>
    </ligand>
</feature>
<dbReference type="AlphaFoldDB" id="A0A6P8Y3Q4"/>
<evidence type="ECO:0000256" key="3">
    <source>
        <dbReference type="ARBA" id="ARBA00022723"/>
    </source>
</evidence>
<dbReference type="PROSITE" id="PS50970">
    <property type="entry name" value="HCY"/>
    <property type="match status" value="1"/>
</dbReference>
<dbReference type="InterPro" id="IPR003726">
    <property type="entry name" value="HCY_dom"/>
</dbReference>
<dbReference type="KEGG" id="tpal:117639286"/>
<dbReference type="Proteomes" id="UP000515158">
    <property type="component" value="Unplaced"/>
</dbReference>
<dbReference type="FunCoup" id="A0A6P8Y3Q4">
    <property type="interactions" value="75"/>
</dbReference>
<dbReference type="GO" id="GO:0032259">
    <property type="term" value="P:methylation"/>
    <property type="evidence" value="ECO:0007669"/>
    <property type="project" value="UniProtKB-KW"/>
</dbReference>
<reference evidence="9" key="1">
    <citation type="submission" date="2025-08" db="UniProtKB">
        <authorList>
            <consortium name="RefSeq"/>
        </authorList>
    </citation>
    <scope>IDENTIFICATION</scope>
    <source>
        <tissue evidence="9">Total insect</tissue>
    </source>
</reference>
<feature type="binding site" evidence="6">
    <location>
        <position position="311"/>
    </location>
    <ligand>
        <name>Zn(2+)</name>
        <dbReference type="ChEBI" id="CHEBI:29105"/>
    </ligand>
</feature>
<dbReference type="GO" id="GO:0033528">
    <property type="term" value="P:S-methylmethionine cycle"/>
    <property type="evidence" value="ECO:0007669"/>
    <property type="project" value="TreeGrafter"/>
</dbReference>
<dbReference type="InterPro" id="IPR051486">
    <property type="entry name" value="Hcy_S-methyltransferase"/>
</dbReference>
<dbReference type="OrthoDB" id="261426at2759"/>
<accession>A0A6P8Y3Q4</accession>
<keyword evidence="3 6" id="KW-0479">Metal-binding</keyword>
<dbReference type="InterPro" id="IPR017226">
    <property type="entry name" value="BHMT-like"/>
</dbReference>
<dbReference type="InParanoid" id="A0A6P8Y3Q4"/>
<dbReference type="Pfam" id="PF02574">
    <property type="entry name" value="S-methyl_trans"/>
    <property type="match status" value="1"/>
</dbReference>
<dbReference type="SUPFAM" id="SSF82282">
    <property type="entry name" value="Homocysteine S-methyltransferase"/>
    <property type="match status" value="1"/>
</dbReference>
<evidence type="ECO:0000259" key="7">
    <source>
        <dbReference type="PROSITE" id="PS50970"/>
    </source>
</evidence>
<evidence type="ECO:0000256" key="4">
    <source>
        <dbReference type="ARBA" id="ARBA00022833"/>
    </source>
</evidence>
<evidence type="ECO:0000256" key="6">
    <source>
        <dbReference type="PROSITE-ProRule" id="PRU00333"/>
    </source>
</evidence>
<feature type="domain" description="Hcy-binding" evidence="7">
    <location>
        <begin position="1"/>
        <end position="325"/>
    </location>
</feature>
<keyword evidence="8" id="KW-1185">Reference proteome</keyword>
<dbReference type="GO" id="GO:0008898">
    <property type="term" value="F:S-adenosylmethionine-homocysteine S-methyltransferase activity"/>
    <property type="evidence" value="ECO:0007669"/>
    <property type="project" value="TreeGrafter"/>
</dbReference>
<dbReference type="UniPathway" id="UPA00051">
    <property type="reaction ID" value="UER00083"/>
</dbReference>
<comment type="cofactor">
    <cofactor evidence="6">
        <name>Zn(2+)</name>
        <dbReference type="ChEBI" id="CHEBI:29105"/>
    </cofactor>
</comment>
<dbReference type="GO" id="GO:0009086">
    <property type="term" value="P:methionine biosynthetic process"/>
    <property type="evidence" value="ECO:0007669"/>
    <property type="project" value="InterPro"/>
</dbReference>
<keyword evidence="1 6" id="KW-0489">Methyltransferase</keyword>
<evidence type="ECO:0000313" key="8">
    <source>
        <dbReference type="Proteomes" id="UP000515158"/>
    </source>
</evidence>
<gene>
    <name evidence="9" type="primary">LOC117639286</name>
</gene>
<organism evidence="9">
    <name type="scientific">Thrips palmi</name>
    <name type="common">Melon thrips</name>
    <dbReference type="NCBI Taxonomy" id="161013"/>
    <lineage>
        <taxon>Eukaryota</taxon>
        <taxon>Metazoa</taxon>
        <taxon>Ecdysozoa</taxon>
        <taxon>Arthropoda</taxon>
        <taxon>Hexapoda</taxon>
        <taxon>Insecta</taxon>
        <taxon>Pterygota</taxon>
        <taxon>Neoptera</taxon>
        <taxon>Paraneoptera</taxon>
        <taxon>Thysanoptera</taxon>
        <taxon>Terebrantia</taxon>
        <taxon>Thripoidea</taxon>
        <taxon>Thripidae</taxon>
        <taxon>Thrips</taxon>
    </lineage>
</organism>
<dbReference type="PIRSF" id="PIRSF037505">
    <property type="entry name" value="Betaine_HMT"/>
    <property type="match status" value="1"/>
</dbReference>
<comment type="pathway">
    <text evidence="5">Amino-acid biosynthesis; L-methionine biosynthesis via de novo pathway.</text>
</comment>
<evidence type="ECO:0000256" key="1">
    <source>
        <dbReference type="ARBA" id="ARBA00022603"/>
    </source>
</evidence>
<name>A0A6P8Y3Q4_THRPL</name>
<dbReference type="Gene3D" id="3.20.20.330">
    <property type="entry name" value="Homocysteine-binding-like domain"/>
    <property type="match status" value="1"/>
</dbReference>
<dbReference type="GeneID" id="117639286"/>
<dbReference type="FunFam" id="3.20.20.330:FF:000002">
    <property type="entry name" value="Homocysteine S-methyltransferase"/>
    <property type="match status" value="1"/>
</dbReference>
<feature type="binding site" evidence="6">
    <location>
        <position position="310"/>
    </location>
    <ligand>
        <name>Zn(2+)</name>
        <dbReference type="ChEBI" id="CHEBI:29105"/>
    </ligand>
</feature>
<proteinExistence type="predicted"/>
<dbReference type="PANTHER" id="PTHR46015:SF1">
    <property type="entry name" value="HOMOCYSTEINE S-METHYLTRANSFERASE-LIKE ISOFORM 1"/>
    <property type="match status" value="1"/>
</dbReference>
<sequence>MCACRKAVLLDGGFSTQLVENVGEEVDGHPLWSARYLASHPKAVMQTHLDFLRAGAEVTITNTYQASIGGFKEHLGLSEEESLRLMRRAVELAKEAVDIYMKENPSCKVRPLIAGSVGPYGASLHDGSEYRGEYADTVSRQTLADWHRPRIETLVAAGVDLLALETIPAQKEAEVLVELIKDFPRVRAWISFSSKEPGEEMDIGSTNGFTEDYHQISHGELLRDVAHECWSRNSNQLVAVGVNCLNPKYVTSLFSRINEEGRPHIPLIVYPNSGEVYSPKTGWTDPDNVASVDSYVDEWLSLGVEYVGGCCRTNAEDIRRMRGHVDRWLKEGTFTGPMGIVSTNSSCITNSVGCH</sequence>
<keyword evidence="2 6" id="KW-0808">Transferase</keyword>
<evidence type="ECO:0000313" key="9">
    <source>
        <dbReference type="RefSeq" id="XP_034230706.1"/>
    </source>
</evidence>
<dbReference type="RefSeq" id="XP_034230706.1">
    <property type="nucleotide sequence ID" value="XM_034374815.1"/>
</dbReference>
<dbReference type="GO" id="GO:0008270">
    <property type="term" value="F:zinc ion binding"/>
    <property type="evidence" value="ECO:0007669"/>
    <property type="project" value="InterPro"/>
</dbReference>
<evidence type="ECO:0000256" key="5">
    <source>
        <dbReference type="ARBA" id="ARBA00034478"/>
    </source>
</evidence>
<evidence type="ECO:0000256" key="2">
    <source>
        <dbReference type="ARBA" id="ARBA00022679"/>
    </source>
</evidence>
<dbReference type="PANTHER" id="PTHR46015">
    <property type="entry name" value="ZGC:172121"/>
    <property type="match status" value="1"/>
</dbReference>
<keyword evidence="4 6" id="KW-0862">Zinc</keyword>